<feature type="region of interest" description="Disordered" evidence="4">
    <location>
        <begin position="242"/>
        <end position="262"/>
    </location>
</feature>
<dbReference type="Gene3D" id="2.40.170.20">
    <property type="entry name" value="TonB-dependent receptor, beta-barrel domain"/>
    <property type="match status" value="1"/>
</dbReference>
<evidence type="ECO:0000256" key="3">
    <source>
        <dbReference type="ARBA" id="ARBA00023237"/>
    </source>
</evidence>
<dbReference type="InterPro" id="IPR036942">
    <property type="entry name" value="Beta-barrel_TonB_sf"/>
</dbReference>
<keyword evidence="3" id="KW-0998">Cell outer membrane</keyword>
<comment type="caution">
    <text evidence="5">The sequence shown here is derived from an EMBL/GenBank/DDBJ whole genome shotgun (WGS) entry which is preliminary data.</text>
</comment>
<protein>
    <recommendedName>
        <fullName evidence="6">Outer membrane protein beta-barrel domain-containing protein</fullName>
    </recommendedName>
</protein>
<name>A0A0F9MBN1_9ZZZZ</name>
<evidence type="ECO:0000313" key="5">
    <source>
        <dbReference type="EMBL" id="KKM96736.1"/>
    </source>
</evidence>
<keyword evidence="2" id="KW-0472">Membrane</keyword>
<sequence length="386" mass="43361">MMKKIFLTIALQCLTLHIAQAAEWSLTSTLNPTSKYDDNVFLSDTNKQDSYQFQIKPTLVGKYALENVEYSVNLGYAIDRYLSLSYLDRENPFINFNTSHQNERSTWGLSAGYVQDSTRNDAELDTGDFRTESTITTRSISPSYSYKLTERDSLSISGGYTEKTYSTDDFSDNESVSLSTGWQHQFSERLSSGFNFSATNYQSEGTALSSDNDIYNLGATLNYQVTELWSLSGQLGMSKLNGEQTTSELKDESTSSGTSYNVTANRMGELDNFSITLFRGLTPSSTGEVNEQDRISVSYSRKLTETISASLNTSYQQTSSALQDGTNERKYLNFSPSIKWQFERNLGLSLGYNYRQQKRSNPSTDATSNAVFVTLLYDWDGLRASR</sequence>
<evidence type="ECO:0008006" key="6">
    <source>
        <dbReference type="Google" id="ProtNLM"/>
    </source>
</evidence>
<gene>
    <name evidence="5" type="ORF">LCGC14_1175100</name>
</gene>
<organism evidence="5">
    <name type="scientific">marine sediment metagenome</name>
    <dbReference type="NCBI Taxonomy" id="412755"/>
    <lineage>
        <taxon>unclassified sequences</taxon>
        <taxon>metagenomes</taxon>
        <taxon>ecological metagenomes</taxon>
    </lineage>
</organism>
<evidence type="ECO:0000256" key="4">
    <source>
        <dbReference type="SAM" id="MobiDB-lite"/>
    </source>
</evidence>
<dbReference type="AlphaFoldDB" id="A0A0F9MBN1"/>
<proteinExistence type="predicted"/>
<dbReference type="GO" id="GO:0009279">
    <property type="term" value="C:cell outer membrane"/>
    <property type="evidence" value="ECO:0007669"/>
    <property type="project" value="UniProtKB-SubCell"/>
</dbReference>
<reference evidence="5" key="1">
    <citation type="journal article" date="2015" name="Nature">
        <title>Complex archaea that bridge the gap between prokaryotes and eukaryotes.</title>
        <authorList>
            <person name="Spang A."/>
            <person name="Saw J.H."/>
            <person name="Jorgensen S.L."/>
            <person name="Zaremba-Niedzwiedzka K."/>
            <person name="Martijn J."/>
            <person name="Lind A.E."/>
            <person name="van Eijk R."/>
            <person name="Schleper C."/>
            <person name="Guy L."/>
            <person name="Ettema T.J."/>
        </authorList>
    </citation>
    <scope>NUCLEOTIDE SEQUENCE</scope>
</reference>
<evidence type="ECO:0000256" key="2">
    <source>
        <dbReference type="ARBA" id="ARBA00023136"/>
    </source>
</evidence>
<evidence type="ECO:0000256" key="1">
    <source>
        <dbReference type="ARBA" id="ARBA00004442"/>
    </source>
</evidence>
<accession>A0A0F9MBN1</accession>
<comment type="subcellular location">
    <subcellularLocation>
        <location evidence="1">Cell outer membrane</location>
    </subcellularLocation>
</comment>
<dbReference type="SUPFAM" id="SSF56935">
    <property type="entry name" value="Porins"/>
    <property type="match status" value="1"/>
</dbReference>
<dbReference type="EMBL" id="LAZR01005840">
    <property type="protein sequence ID" value="KKM96736.1"/>
    <property type="molecule type" value="Genomic_DNA"/>
</dbReference>